<sequence length="137" mass="16295">MDMSDPYSVVRAILDKFPTDENAKDSMEQRDMTAQRIHTNILNSIEQMNNLKPFYNEKLNANITEKERLLNTLHTLERDIGRRKLALKEEEVELEDLQQLSEMRRDFAKEQRKQFELLKIAEVANKESWKENTANFH</sequence>
<reference evidence="2" key="1">
    <citation type="submission" date="2013-10" db="EMBL/GenBank/DDBJ databases">
        <title>Genome sequencing of Onchocerca volvulus.</title>
        <authorList>
            <person name="Cotton J."/>
            <person name="Tsai J."/>
            <person name="Stanley E."/>
            <person name="Tracey A."/>
            <person name="Holroyd N."/>
            <person name="Lustigman S."/>
            <person name="Berriman M."/>
        </authorList>
    </citation>
    <scope>NUCLEOTIDE SEQUENCE</scope>
</reference>
<dbReference type="OMA" id="ENAKDSM"/>
<dbReference type="AlphaFoldDB" id="A0A8R1XQR2"/>
<keyword evidence="2" id="KW-1185">Reference proteome</keyword>
<reference evidence="1" key="2">
    <citation type="submission" date="2022-06" db="UniProtKB">
        <authorList>
            <consortium name="EnsemblMetazoa"/>
        </authorList>
    </citation>
    <scope>IDENTIFICATION</scope>
</reference>
<dbReference type="EMBL" id="CMVM020000072">
    <property type="status" value="NOT_ANNOTATED_CDS"/>
    <property type="molecule type" value="Genomic_DNA"/>
</dbReference>
<evidence type="ECO:0000313" key="2">
    <source>
        <dbReference type="Proteomes" id="UP000024404"/>
    </source>
</evidence>
<name>A0A8R1XQR2_ONCVO</name>
<accession>A0A8R1XQR2</accession>
<dbReference type="EnsemblMetazoa" id="OVOC2161.1">
    <property type="protein sequence ID" value="OVOC2161.1"/>
    <property type="gene ID" value="WBGene00238970"/>
</dbReference>
<dbReference type="Proteomes" id="UP000024404">
    <property type="component" value="Unassembled WGS sequence"/>
</dbReference>
<evidence type="ECO:0000313" key="1">
    <source>
        <dbReference type="EnsemblMetazoa" id="OVOC2161.1"/>
    </source>
</evidence>
<organism evidence="1 2">
    <name type="scientific">Onchocerca volvulus</name>
    <dbReference type="NCBI Taxonomy" id="6282"/>
    <lineage>
        <taxon>Eukaryota</taxon>
        <taxon>Metazoa</taxon>
        <taxon>Ecdysozoa</taxon>
        <taxon>Nematoda</taxon>
        <taxon>Chromadorea</taxon>
        <taxon>Rhabditida</taxon>
        <taxon>Spirurina</taxon>
        <taxon>Spiruromorpha</taxon>
        <taxon>Filarioidea</taxon>
        <taxon>Onchocercidae</taxon>
        <taxon>Onchocerca</taxon>
    </lineage>
</organism>
<protein>
    <submittedName>
        <fullName evidence="1">Uncharacterized protein</fullName>
    </submittedName>
</protein>
<proteinExistence type="predicted"/>